<proteinExistence type="predicted"/>
<organism evidence="3 4">
    <name type="scientific">Purpureocillium lilacinum</name>
    <name type="common">Paecilomyces lilacinus</name>
    <dbReference type="NCBI Taxonomy" id="33203"/>
    <lineage>
        <taxon>Eukaryota</taxon>
        <taxon>Fungi</taxon>
        <taxon>Dikarya</taxon>
        <taxon>Ascomycota</taxon>
        <taxon>Pezizomycotina</taxon>
        <taxon>Sordariomycetes</taxon>
        <taxon>Hypocreomycetidae</taxon>
        <taxon>Hypocreales</taxon>
        <taxon>Ophiocordycipitaceae</taxon>
        <taxon>Purpureocillium</taxon>
    </lineage>
</organism>
<evidence type="ECO:0000256" key="1">
    <source>
        <dbReference type="SAM" id="Coils"/>
    </source>
</evidence>
<dbReference type="PANTHER" id="PTHR31551">
    <property type="entry name" value="PRE-MRNA-SPLICING FACTOR CWF18"/>
    <property type="match status" value="1"/>
</dbReference>
<name>A0A179GA97_PURLI</name>
<dbReference type="Pfam" id="PF08315">
    <property type="entry name" value="cwf18"/>
    <property type="match status" value="1"/>
</dbReference>
<reference evidence="3 4" key="1">
    <citation type="submission" date="2016-01" db="EMBL/GenBank/DDBJ databases">
        <title>Biosynthesis of antibiotic leucinostatins and their inhibition on Phytophthora in bio-control Purpureocillium lilacinum.</title>
        <authorList>
            <person name="Wang G."/>
            <person name="Liu Z."/>
            <person name="Lin R."/>
            <person name="Li E."/>
            <person name="Mao Z."/>
            <person name="Ling J."/>
            <person name="Yin W."/>
            <person name="Xie B."/>
        </authorList>
    </citation>
    <scope>NUCLEOTIDE SEQUENCE [LARGE SCALE GENOMIC DNA]</scope>
    <source>
        <strain evidence="3">PLBJ-1</strain>
    </source>
</reference>
<feature type="coiled-coil region" evidence="1">
    <location>
        <begin position="168"/>
        <end position="226"/>
    </location>
</feature>
<protein>
    <submittedName>
        <fullName evidence="3">Coiled-coil domain-containing protein</fullName>
    </submittedName>
</protein>
<feature type="compositionally biased region" description="Low complexity" evidence="2">
    <location>
        <begin position="235"/>
        <end position="246"/>
    </location>
</feature>
<feature type="compositionally biased region" description="Low complexity" evidence="2">
    <location>
        <begin position="75"/>
        <end position="87"/>
    </location>
</feature>
<feature type="region of interest" description="Disordered" evidence="2">
    <location>
        <begin position="235"/>
        <end position="289"/>
    </location>
</feature>
<dbReference type="Proteomes" id="UP000078240">
    <property type="component" value="Unassembled WGS sequence"/>
</dbReference>
<dbReference type="InterPro" id="IPR013169">
    <property type="entry name" value="mRNA_splic_Cwf18-like"/>
</dbReference>
<evidence type="ECO:0000313" key="4">
    <source>
        <dbReference type="Proteomes" id="UP000078240"/>
    </source>
</evidence>
<sequence>MSRYHLGGSTSRQSEAAFIVRGRAGARRDLGCGRERWLFEDRKGAVGAALAPTIDFTNHEISPTTPPAARQGPPSMSSSLSNLSAAAQDRKARLAQLRGLKRKQPNDEIASPEAEDHHAPAQPAAEDDQPDVVRQHLSGRNYDFETKGPKLGFDVMPNEGHEQPTLEEQAAEVEAEVNRQALEEAQNEKAIDLFKLQPKKPNWDLKRNLEKKMEVLNVRTDNAIARLVRERISGAQKAAQKSGAAANGSTDGEAVGMDGVALVEGLRVRQQEEEEEEKREREEEEALLA</sequence>
<accession>A0A179GA97</accession>
<dbReference type="GO" id="GO:0071014">
    <property type="term" value="C:post-mRNA release spliceosomal complex"/>
    <property type="evidence" value="ECO:0007669"/>
    <property type="project" value="TreeGrafter"/>
</dbReference>
<dbReference type="PANTHER" id="PTHR31551:SF1">
    <property type="entry name" value="COILED-COIL DOMAIN-CONTAINING PROTEIN 12"/>
    <property type="match status" value="1"/>
</dbReference>
<dbReference type="EMBL" id="LSBH01000009">
    <property type="protein sequence ID" value="OAQ74737.1"/>
    <property type="molecule type" value="Genomic_DNA"/>
</dbReference>
<gene>
    <name evidence="3" type="ORF">VFPBJ_10032</name>
</gene>
<feature type="region of interest" description="Disordered" evidence="2">
    <location>
        <begin position="57"/>
        <end position="130"/>
    </location>
</feature>
<dbReference type="GO" id="GO:0005684">
    <property type="term" value="C:U2-type spliceosomal complex"/>
    <property type="evidence" value="ECO:0007669"/>
    <property type="project" value="TreeGrafter"/>
</dbReference>
<feature type="compositionally biased region" description="Acidic residues" evidence="2">
    <location>
        <begin position="272"/>
        <end position="289"/>
    </location>
</feature>
<evidence type="ECO:0000256" key="2">
    <source>
        <dbReference type="SAM" id="MobiDB-lite"/>
    </source>
</evidence>
<keyword evidence="1" id="KW-0175">Coiled coil</keyword>
<dbReference type="AlphaFoldDB" id="A0A179GA97"/>
<comment type="caution">
    <text evidence="3">The sequence shown here is derived from an EMBL/GenBank/DDBJ whole genome shotgun (WGS) entry which is preliminary data.</text>
</comment>
<evidence type="ECO:0000313" key="3">
    <source>
        <dbReference type="EMBL" id="OAQ74737.1"/>
    </source>
</evidence>